<gene>
    <name evidence="2" type="ORF">M407DRAFT_32526</name>
</gene>
<dbReference type="SUPFAM" id="SSF56112">
    <property type="entry name" value="Protein kinase-like (PK-like)"/>
    <property type="match status" value="1"/>
</dbReference>
<dbReference type="InterPro" id="IPR001245">
    <property type="entry name" value="Ser-Thr/Tyr_kinase_cat_dom"/>
</dbReference>
<reference evidence="2 3" key="1">
    <citation type="submission" date="2014-04" db="EMBL/GenBank/DDBJ databases">
        <authorList>
            <consortium name="DOE Joint Genome Institute"/>
            <person name="Kuo A."/>
            <person name="Girlanda M."/>
            <person name="Perotto S."/>
            <person name="Kohler A."/>
            <person name="Nagy L.G."/>
            <person name="Floudas D."/>
            <person name="Copeland A."/>
            <person name="Barry K.W."/>
            <person name="Cichocki N."/>
            <person name="Veneault-Fourrey C."/>
            <person name="LaButti K."/>
            <person name="Lindquist E.A."/>
            <person name="Lipzen A."/>
            <person name="Lundell T."/>
            <person name="Morin E."/>
            <person name="Murat C."/>
            <person name="Sun H."/>
            <person name="Tunlid A."/>
            <person name="Henrissat B."/>
            <person name="Grigoriev I.V."/>
            <person name="Hibbett D.S."/>
            <person name="Martin F."/>
            <person name="Nordberg H.P."/>
            <person name="Cantor M.N."/>
            <person name="Hua S.X."/>
        </authorList>
    </citation>
    <scope>NUCLEOTIDE SEQUENCE [LARGE SCALE GENOMIC DNA]</scope>
    <source>
        <strain evidence="2 3">MUT 4182</strain>
    </source>
</reference>
<dbReference type="GO" id="GO:0005524">
    <property type="term" value="F:ATP binding"/>
    <property type="evidence" value="ECO:0007669"/>
    <property type="project" value="InterPro"/>
</dbReference>
<dbReference type="InterPro" id="IPR011009">
    <property type="entry name" value="Kinase-like_dom_sf"/>
</dbReference>
<dbReference type="PANTHER" id="PTHR10098">
    <property type="entry name" value="RAPSYN-RELATED"/>
    <property type="match status" value="1"/>
</dbReference>
<dbReference type="Pfam" id="PF07714">
    <property type="entry name" value="PK_Tyr_Ser-Thr"/>
    <property type="match status" value="1"/>
</dbReference>
<dbReference type="SMART" id="SM00028">
    <property type="entry name" value="TPR"/>
    <property type="match status" value="3"/>
</dbReference>
<dbReference type="STRING" id="1051891.A0A0C3Q4K8"/>
<dbReference type="AlphaFoldDB" id="A0A0C3Q4K8"/>
<dbReference type="Proteomes" id="UP000054248">
    <property type="component" value="Unassembled WGS sequence"/>
</dbReference>
<evidence type="ECO:0000313" key="3">
    <source>
        <dbReference type="Proteomes" id="UP000054248"/>
    </source>
</evidence>
<dbReference type="InterPro" id="IPR011990">
    <property type="entry name" value="TPR-like_helical_dom_sf"/>
</dbReference>
<accession>A0A0C3Q4K8</accession>
<dbReference type="PANTHER" id="PTHR10098:SF106">
    <property type="entry name" value="TETRATRICOPEPTIDE REPEAT PROTEIN 28-LIKE PROTEIN"/>
    <property type="match status" value="1"/>
</dbReference>
<sequence length="423" mass="46739">MIACEGDFDVPAALEHIASTQELNADPSTRLAASASTTFPKNNEPLQFTVTASETALTLTGPACSLRWAPPEVLNGETLGLAGDIWALGWIAWEALTDDYPFEELKLDFEVTMRIIEGHLPSIYDHDQLSQIRSLCSPMQSCWKPEPKERPSAIECLKTLRWIENRGKHRLQNRHEEASKMYEEGLSIARSTGDQNMVAELLVLLVENQPGQFGLVGAEASLTEALTIFKRVGNDGGQANALREIGEVQRSQGRHVEAEPWFTEALAIYKRIGRDLGQANTLRGLGDVQRSLSKNFEAETSFNPALAIYESLGHKLGRANALSGLGNVCLARSEYTEAEAGYTQALAIYESIGNDLGRVTAALDLSRIRFRQARYAEAKALINETEGISKRLDYSWGMRTSEIILRRILEAESRRSVELGSSL</sequence>
<evidence type="ECO:0000259" key="1">
    <source>
        <dbReference type="PROSITE" id="PS50011"/>
    </source>
</evidence>
<name>A0A0C3Q4K8_9AGAM</name>
<organism evidence="2 3">
    <name type="scientific">Tulasnella calospora MUT 4182</name>
    <dbReference type="NCBI Taxonomy" id="1051891"/>
    <lineage>
        <taxon>Eukaryota</taxon>
        <taxon>Fungi</taxon>
        <taxon>Dikarya</taxon>
        <taxon>Basidiomycota</taxon>
        <taxon>Agaricomycotina</taxon>
        <taxon>Agaricomycetes</taxon>
        <taxon>Cantharellales</taxon>
        <taxon>Tulasnellaceae</taxon>
        <taxon>Tulasnella</taxon>
    </lineage>
</organism>
<dbReference type="SUPFAM" id="SSF48452">
    <property type="entry name" value="TPR-like"/>
    <property type="match status" value="1"/>
</dbReference>
<dbReference type="InterPro" id="IPR000719">
    <property type="entry name" value="Prot_kinase_dom"/>
</dbReference>
<dbReference type="Gene3D" id="1.25.40.10">
    <property type="entry name" value="Tetratricopeptide repeat domain"/>
    <property type="match status" value="1"/>
</dbReference>
<reference evidence="3" key="2">
    <citation type="submission" date="2015-01" db="EMBL/GenBank/DDBJ databases">
        <title>Evolutionary Origins and Diversification of the Mycorrhizal Mutualists.</title>
        <authorList>
            <consortium name="DOE Joint Genome Institute"/>
            <consortium name="Mycorrhizal Genomics Consortium"/>
            <person name="Kohler A."/>
            <person name="Kuo A."/>
            <person name="Nagy L.G."/>
            <person name="Floudas D."/>
            <person name="Copeland A."/>
            <person name="Barry K.W."/>
            <person name="Cichocki N."/>
            <person name="Veneault-Fourrey C."/>
            <person name="LaButti K."/>
            <person name="Lindquist E.A."/>
            <person name="Lipzen A."/>
            <person name="Lundell T."/>
            <person name="Morin E."/>
            <person name="Murat C."/>
            <person name="Riley R."/>
            <person name="Ohm R."/>
            <person name="Sun H."/>
            <person name="Tunlid A."/>
            <person name="Henrissat B."/>
            <person name="Grigoriev I.V."/>
            <person name="Hibbett D.S."/>
            <person name="Martin F."/>
        </authorList>
    </citation>
    <scope>NUCLEOTIDE SEQUENCE [LARGE SCALE GENOMIC DNA]</scope>
    <source>
        <strain evidence="3">MUT 4182</strain>
    </source>
</reference>
<evidence type="ECO:0000313" key="2">
    <source>
        <dbReference type="EMBL" id="KIO17804.1"/>
    </source>
</evidence>
<dbReference type="HOGENOM" id="CLU_000288_7_37_1"/>
<dbReference type="PROSITE" id="PS50011">
    <property type="entry name" value="PROTEIN_KINASE_DOM"/>
    <property type="match status" value="1"/>
</dbReference>
<dbReference type="EMBL" id="KN823342">
    <property type="protein sequence ID" value="KIO17804.1"/>
    <property type="molecule type" value="Genomic_DNA"/>
</dbReference>
<dbReference type="OrthoDB" id="431454at2759"/>
<protein>
    <recommendedName>
        <fullName evidence="1">Protein kinase domain-containing protein</fullName>
    </recommendedName>
</protein>
<feature type="domain" description="Protein kinase" evidence="1">
    <location>
        <begin position="1"/>
        <end position="163"/>
    </location>
</feature>
<dbReference type="InterPro" id="IPR019734">
    <property type="entry name" value="TPR_rpt"/>
</dbReference>
<dbReference type="GO" id="GO:0004672">
    <property type="term" value="F:protein kinase activity"/>
    <property type="evidence" value="ECO:0007669"/>
    <property type="project" value="InterPro"/>
</dbReference>
<keyword evidence="3" id="KW-1185">Reference proteome</keyword>
<proteinExistence type="predicted"/>
<dbReference type="Pfam" id="PF13424">
    <property type="entry name" value="TPR_12"/>
    <property type="match status" value="2"/>
</dbReference>
<dbReference type="Gene3D" id="1.10.510.10">
    <property type="entry name" value="Transferase(Phosphotransferase) domain 1"/>
    <property type="match status" value="1"/>
</dbReference>